<sequence length="101" mass="11534">MESHLQKMLKYSVRFQSDLMPLTESILEPRSKSGSVIKISKKSRDKNRLVFGKNKEKQEVGEVSKEVELSTLEIRYLAEPILTLPMSTLCDTSETEILSKC</sequence>
<organism evidence="1 3">
    <name type="scientific">Araneus ventricosus</name>
    <name type="common">Orbweaver spider</name>
    <name type="synonym">Epeira ventricosa</name>
    <dbReference type="NCBI Taxonomy" id="182803"/>
    <lineage>
        <taxon>Eukaryota</taxon>
        <taxon>Metazoa</taxon>
        <taxon>Ecdysozoa</taxon>
        <taxon>Arthropoda</taxon>
        <taxon>Chelicerata</taxon>
        <taxon>Arachnida</taxon>
        <taxon>Araneae</taxon>
        <taxon>Araneomorphae</taxon>
        <taxon>Entelegynae</taxon>
        <taxon>Araneoidea</taxon>
        <taxon>Araneidae</taxon>
        <taxon>Araneus</taxon>
    </lineage>
</organism>
<reference evidence="1 3" key="1">
    <citation type="journal article" date="2019" name="Sci. Rep.">
        <title>Orb-weaving spider Araneus ventricosus genome elucidates the spidroin gene catalogue.</title>
        <authorList>
            <person name="Kono N."/>
            <person name="Nakamura H."/>
            <person name="Ohtoshi R."/>
            <person name="Moran D.A.P."/>
            <person name="Shinohara A."/>
            <person name="Yoshida Y."/>
            <person name="Fujiwara M."/>
            <person name="Mori M."/>
            <person name="Tomita M."/>
            <person name="Arakawa K."/>
        </authorList>
    </citation>
    <scope>NUCLEOTIDE SEQUENCE [LARGE SCALE GENOMIC DNA]</scope>
</reference>
<dbReference type="EMBL" id="BGPR01112341">
    <property type="protein sequence ID" value="GBM94790.1"/>
    <property type="molecule type" value="Genomic_DNA"/>
</dbReference>
<dbReference type="AlphaFoldDB" id="A0A4Y2JXG7"/>
<comment type="caution">
    <text evidence="1">The sequence shown here is derived from an EMBL/GenBank/DDBJ whole genome shotgun (WGS) entry which is preliminary data.</text>
</comment>
<evidence type="ECO:0000313" key="3">
    <source>
        <dbReference type="Proteomes" id="UP000499080"/>
    </source>
</evidence>
<evidence type="ECO:0000313" key="1">
    <source>
        <dbReference type="EMBL" id="GBM94714.1"/>
    </source>
</evidence>
<evidence type="ECO:0000313" key="2">
    <source>
        <dbReference type="EMBL" id="GBM94790.1"/>
    </source>
</evidence>
<name>A0A4Y2JXG7_ARAVE</name>
<dbReference type="OrthoDB" id="6459829at2759"/>
<keyword evidence="3" id="KW-1185">Reference proteome</keyword>
<accession>A0A4Y2JXG7</accession>
<proteinExistence type="predicted"/>
<protein>
    <submittedName>
        <fullName evidence="1">Uncharacterized protein</fullName>
    </submittedName>
</protein>
<gene>
    <name evidence="2" type="ORF">AVEN_189024_1</name>
    <name evidence="1" type="ORF">AVEN_97388_1</name>
</gene>
<dbReference type="EMBL" id="BGPR01112315">
    <property type="protein sequence ID" value="GBM94714.1"/>
    <property type="molecule type" value="Genomic_DNA"/>
</dbReference>
<dbReference type="Proteomes" id="UP000499080">
    <property type="component" value="Unassembled WGS sequence"/>
</dbReference>